<reference evidence="6" key="1">
    <citation type="submission" date="2018-06" db="EMBL/GenBank/DDBJ databases">
        <authorList>
            <person name="Zhirakovskaya E."/>
        </authorList>
    </citation>
    <scope>NUCLEOTIDE SEQUENCE</scope>
</reference>
<dbReference type="SUPFAM" id="SSF52833">
    <property type="entry name" value="Thioredoxin-like"/>
    <property type="match status" value="1"/>
</dbReference>
<organism evidence="6">
    <name type="scientific">hydrothermal vent metagenome</name>
    <dbReference type="NCBI Taxonomy" id="652676"/>
    <lineage>
        <taxon>unclassified sequences</taxon>
        <taxon>metagenomes</taxon>
        <taxon>ecological metagenomes</taxon>
    </lineage>
</organism>
<dbReference type="InterPro" id="IPR013740">
    <property type="entry name" value="Redoxin"/>
</dbReference>
<name>A0A3B1D0E2_9ZZZZ</name>
<dbReference type="GO" id="GO:0030313">
    <property type="term" value="C:cell envelope"/>
    <property type="evidence" value="ECO:0007669"/>
    <property type="project" value="UniProtKB-SubCell"/>
</dbReference>
<proteinExistence type="predicted"/>
<feature type="domain" description="Thioredoxin" evidence="5">
    <location>
        <begin position="35"/>
        <end position="202"/>
    </location>
</feature>
<evidence type="ECO:0000256" key="4">
    <source>
        <dbReference type="ARBA" id="ARBA00023284"/>
    </source>
</evidence>
<dbReference type="EMBL" id="UOGL01000051">
    <property type="protein sequence ID" value="VAX36366.1"/>
    <property type="molecule type" value="Genomic_DNA"/>
</dbReference>
<accession>A0A3B1D0E2</accession>
<dbReference type="PANTHER" id="PTHR42852:SF6">
    <property type="entry name" value="THIOL:DISULFIDE INTERCHANGE PROTEIN DSBE"/>
    <property type="match status" value="1"/>
</dbReference>
<dbReference type="PROSITE" id="PS00194">
    <property type="entry name" value="THIOREDOXIN_1"/>
    <property type="match status" value="1"/>
</dbReference>
<protein>
    <recommendedName>
        <fullName evidence="5">Thioredoxin domain-containing protein</fullName>
    </recommendedName>
</protein>
<evidence type="ECO:0000256" key="1">
    <source>
        <dbReference type="ARBA" id="ARBA00004196"/>
    </source>
</evidence>
<keyword evidence="4" id="KW-0676">Redox-active center</keyword>
<evidence type="ECO:0000256" key="2">
    <source>
        <dbReference type="ARBA" id="ARBA00022748"/>
    </source>
</evidence>
<dbReference type="AlphaFoldDB" id="A0A3B1D0E2"/>
<keyword evidence="3" id="KW-1015">Disulfide bond</keyword>
<keyword evidence="2" id="KW-0201">Cytochrome c-type biogenesis</keyword>
<dbReference type="PANTHER" id="PTHR42852">
    <property type="entry name" value="THIOL:DISULFIDE INTERCHANGE PROTEIN DSBE"/>
    <property type="match status" value="1"/>
</dbReference>
<evidence type="ECO:0000256" key="3">
    <source>
        <dbReference type="ARBA" id="ARBA00023157"/>
    </source>
</evidence>
<dbReference type="GO" id="GO:0017004">
    <property type="term" value="P:cytochrome complex assembly"/>
    <property type="evidence" value="ECO:0007669"/>
    <property type="project" value="UniProtKB-KW"/>
</dbReference>
<dbReference type="PROSITE" id="PS51257">
    <property type="entry name" value="PROKAR_LIPOPROTEIN"/>
    <property type="match status" value="1"/>
</dbReference>
<dbReference type="InterPro" id="IPR036249">
    <property type="entry name" value="Thioredoxin-like_sf"/>
</dbReference>
<dbReference type="GO" id="GO:0016491">
    <property type="term" value="F:oxidoreductase activity"/>
    <property type="evidence" value="ECO:0007669"/>
    <property type="project" value="InterPro"/>
</dbReference>
<dbReference type="PROSITE" id="PS51352">
    <property type="entry name" value="THIOREDOXIN_2"/>
    <property type="match status" value="1"/>
</dbReference>
<gene>
    <name evidence="6" type="ORF">MNBD_PLANCTO02-389</name>
</gene>
<dbReference type="Gene3D" id="3.40.30.10">
    <property type="entry name" value="Glutaredoxin"/>
    <property type="match status" value="1"/>
</dbReference>
<dbReference type="InterPro" id="IPR013766">
    <property type="entry name" value="Thioredoxin_domain"/>
</dbReference>
<evidence type="ECO:0000313" key="6">
    <source>
        <dbReference type="EMBL" id="VAX36366.1"/>
    </source>
</evidence>
<comment type="subcellular location">
    <subcellularLocation>
        <location evidence="1">Cell envelope</location>
    </subcellularLocation>
</comment>
<dbReference type="CDD" id="cd02966">
    <property type="entry name" value="TlpA_like_family"/>
    <property type="match status" value="1"/>
</dbReference>
<sequence>MRYFLLIVFTLLFSLGGCDNSSNKQASSPYQNNPTKVAKPFPDAKTVKQNDVEVKIVSWKETKEFIKSQKGKIVVLDIWSTFCPPCLREYPHLVALQKKYPQRVVCISFNVNYSGIEEEPPESHSKDVLDFLVKKKSNLINIISSTPDEQFYDATDITSIPVVFVYNTDGTIHKMFQESKEYGDDGFSYQKHITPLVDKLVSKEN</sequence>
<dbReference type="Pfam" id="PF08534">
    <property type="entry name" value="Redoxin"/>
    <property type="match status" value="1"/>
</dbReference>
<dbReference type="InterPro" id="IPR050553">
    <property type="entry name" value="Thioredoxin_ResA/DsbE_sf"/>
</dbReference>
<evidence type="ECO:0000259" key="5">
    <source>
        <dbReference type="PROSITE" id="PS51352"/>
    </source>
</evidence>
<dbReference type="InterPro" id="IPR017937">
    <property type="entry name" value="Thioredoxin_CS"/>
</dbReference>